<dbReference type="Gene3D" id="3.40.630.40">
    <property type="entry name" value="Zn-dependent exopeptidases"/>
    <property type="match status" value="1"/>
</dbReference>
<name>A0ABW5E2I9_9BACT</name>
<evidence type="ECO:0000313" key="2">
    <source>
        <dbReference type="Proteomes" id="UP001597297"/>
    </source>
</evidence>
<sequence length="469" mass="52845">MARKNIALETSLVVAVVIAAFVMQSVISQTQPPSLPDSVKEEAVVDFTDDGEEEVVVSEVEEESSILIPAKYDVNLADLGVEPNWLELDDYQYTMSKEEFQHLLTKVFTVGDYWEKWFSFEEEQVVIRTHAADEDREYRLAFKNDVVEKQPSSYWKGRDSFIEMNESSPLLGIKIAIDPGHIGGSYAQLEERQFVLAEGAPPIQEGNMTLTVASLLVEQLENLGASVTLLRVKNEPVNPFRPDDYLGYAKSKLEQKNAVLSGATLEREAAKLFYRNGEIRARALLVNEKIKPDLVLCIHFNAGAQPDPENPILLEDEHFHMILNGAYTEGEVAHDDERFKMVLKIVQGVHQEEVGLAKAAAVSFAAEAELPPYQYSANSSRAVNVADNPYLWARNLLANRLYDCPVVFYEPYLMNGKDSYTRMQVGDYSGLRYINQRLRPSIYQEYVTAVTKGLVDYYTSKGSEELEGK</sequence>
<comment type="caution">
    <text evidence="1">The sequence shown here is derived from an EMBL/GenBank/DDBJ whole genome shotgun (WGS) entry which is preliminary data.</text>
</comment>
<evidence type="ECO:0008006" key="3">
    <source>
        <dbReference type="Google" id="ProtNLM"/>
    </source>
</evidence>
<proteinExistence type="predicted"/>
<organism evidence="1 2">
    <name type="scientific">Rubritalea spongiae</name>
    <dbReference type="NCBI Taxonomy" id="430797"/>
    <lineage>
        <taxon>Bacteria</taxon>
        <taxon>Pseudomonadati</taxon>
        <taxon>Verrucomicrobiota</taxon>
        <taxon>Verrucomicrobiia</taxon>
        <taxon>Verrucomicrobiales</taxon>
        <taxon>Rubritaleaceae</taxon>
        <taxon>Rubritalea</taxon>
    </lineage>
</organism>
<evidence type="ECO:0000313" key="1">
    <source>
        <dbReference type="EMBL" id="MFD2275865.1"/>
    </source>
</evidence>
<protein>
    <recommendedName>
        <fullName evidence="3">MurNAc-LAA domain-containing protein</fullName>
    </recommendedName>
</protein>
<gene>
    <name evidence="1" type="ORF">ACFSQZ_05245</name>
</gene>
<dbReference type="EMBL" id="JBHUJC010000013">
    <property type="protein sequence ID" value="MFD2275865.1"/>
    <property type="molecule type" value="Genomic_DNA"/>
</dbReference>
<reference evidence="2" key="1">
    <citation type="journal article" date="2019" name="Int. J. Syst. Evol. Microbiol.">
        <title>The Global Catalogue of Microorganisms (GCM) 10K type strain sequencing project: providing services to taxonomists for standard genome sequencing and annotation.</title>
        <authorList>
            <consortium name="The Broad Institute Genomics Platform"/>
            <consortium name="The Broad Institute Genome Sequencing Center for Infectious Disease"/>
            <person name="Wu L."/>
            <person name="Ma J."/>
        </authorList>
    </citation>
    <scope>NUCLEOTIDE SEQUENCE [LARGE SCALE GENOMIC DNA]</scope>
    <source>
        <strain evidence="2">JCM 16545</strain>
    </source>
</reference>
<keyword evidence="2" id="KW-1185">Reference proteome</keyword>
<dbReference type="Proteomes" id="UP001597297">
    <property type="component" value="Unassembled WGS sequence"/>
</dbReference>
<dbReference type="RefSeq" id="WP_377095136.1">
    <property type="nucleotide sequence ID" value="NZ_JBHSJM010000001.1"/>
</dbReference>
<accession>A0ABW5E2I9</accession>